<reference evidence="2 3" key="2">
    <citation type="submission" date="2015-02" db="EMBL/GenBank/DDBJ databases">
        <title>The complete genome of Sphingomonas hengshuiensis sp. WHSC-8 isolated from soil of Hengshui Lake.</title>
        <authorList>
            <person name="Wei S."/>
            <person name="Guo J."/>
            <person name="Su C."/>
            <person name="Wu R."/>
            <person name="Zhang Z."/>
            <person name="Liang K."/>
            <person name="Li H."/>
            <person name="Wang T."/>
            <person name="Liu H."/>
            <person name="Zhang C."/>
            <person name="Li Z."/>
            <person name="Wang Q."/>
            <person name="Meng J."/>
        </authorList>
    </citation>
    <scope>NUCLEOTIDE SEQUENCE [LARGE SCALE GENOMIC DNA]</scope>
    <source>
        <strain evidence="2 3">WHSC-8</strain>
    </source>
</reference>
<dbReference type="InterPro" id="IPR001633">
    <property type="entry name" value="EAL_dom"/>
</dbReference>
<dbReference type="InterPro" id="IPR050706">
    <property type="entry name" value="Cyclic-di-GMP_PDE-like"/>
</dbReference>
<reference evidence="2 3" key="1">
    <citation type="journal article" date="2015" name="Int. J. Syst. Evol. Microbiol.">
        <title>Sphingomonas hengshuiensis sp. nov., isolated from lake wetland.</title>
        <authorList>
            <person name="Wei S."/>
            <person name="Wang T."/>
            <person name="Liu H."/>
            <person name="Zhang C."/>
            <person name="Guo J."/>
            <person name="Wang Q."/>
            <person name="Liang K."/>
            <person name="Zhang Z."/>
        </authorList>
    </citation>
    <scope>NUCLEOTIDE SEQUENCE [LARGE SCALE GENOMIC DNA]</scope>
    <source>
        <strain evidence="2 3">WHSC-8</strain>
    </source>
</reference>
<keyword evidence="3" id="KW-1185">Reference proteome</keyword>
<dbReference type="KEGG" id="sphi:TS85_02135"/>
<dbReference type="SMART" id="SM00052">
    <property type="entry name" value="EAL"/>
    <property type="match status" value="1"/>
</dbReference>
<dbReference type="PANTHER" id="PTHR33121">
    <property type="entry name" value="CYCLIC DI-GMP PHOSPHODIESTERASE PDEF"/>
    <property type="match status" value="1"/>
</dbReference>
<dbReference type="EMBL" id="CP010836">
    <property type="protein sequence ID" value="AJP70874.1"/>
    <property type="molecule type" value="Genomic_DNA"/>
</dbReference>
<proteinExistence type="predicted"/>
<dbReference type="InterPro" id="IPR035919">
    <property type="entry name" value="EAL_sf"/>
</dbReference>
<dbReference type="Gene3D" id="3.20.20.450">
    <property type="entry name" value="EAL domain"/>
    <property type="match status" value="1"/>
</dbReference>
<dbReference type="PROSITE" id="PS50883">
    <property type="entry name" value="EAL"/>
    <property type="match status" value="1"/>
</dbReference>
<feature type="domain" description="EAL" evidence="1">
    <location>
        <begin position="1"/>
        <end position="232"/>
    </location>
</feature>
<dbReference type="Proteomes" id="UP000032300">
    <property type="component" value="Chromosome"/>
</dbReference>
<gene>
    <name evidence="2" type="ORF">TS85_02135</name>
</gene>
<name>A0A7U5HVL0_9SPHN</name>
<dbReference type="CDD" id="cd01948">
    <property type="entry name" value="EAL"/>
    <property type="match status" value="1"/>
</dbReference>
<organism evidence="2 3">
    <name type="scientific">Sphingomonas hengshuiensis</name>
    <dbReference type="NCBI Taxonomy" id="1609977"/>
    <lineage>
        <taxon>Bacteria</taxon>
        <taxon>Pseudomonadati</taxon>
        <taxon>Pseudomonadota</taxon>
        <taxon>Alphaproteobacteria</taxon>
        <taxon>Sphingomonadales</taxon>
        <taxon>Sphingomonadaceae</taxon>
        <taxon>Sphingomonas</taxon>
    </lineage>
</organism>
<protein>
    <submittedName>
        <fullName evidence="2">Diguanylate phosphodiesterase</fullName>
    </submittedName>
</protein>
<dbReference type="OrthoDB" id="1673646at2"/>
<dbReference type="PANTHER" id="PTHR33121:SF15">
    <property type="entry name" value="BLUE LIGHT- AND TEMPERATURE-REGULATED ANTIREPRESSOR BLUF"/>
    <property type="match status" value="1"/>
</dbReference>
<evidence type="ECO:0000313" key="2">
    <source>
        <dbReference type="EMBL" id="AJP70874.1"/>
    </source>
</evidence>
<dbReference type="SUPFAM" id="SSF141868">
    <property type="entry name" value="EAL domain-like"/>
    <property type="match status" value="1"/>
</dbReference>
<accession>A0A7U5HVL0</accession>
<sequence length="233" mass="25324">MAFQPIVDTRTGTPFAYEALVRGPDGAGAQEILSQVTDANLYAFDQACRVKAIETAMAAGLLDSDALLSINFLPNAVYSPLACIQLTLRTARAVGLPTDRLIFEFTENEAMGSPEHVSAIIDTYRQIGFKVAIDDFGAGHSGLGRFARFAPDEVKLDIELVRGIEQDSRRQAILRAVVAMCAELDTLVIAEGVETAEEAAALRNLGVRYHQGYWYARPALAQLPPIRAEARLN</sequence>
<evidence type="ECO:0000313" key="3">
    <source>
        <dbReference type="Proteomes" id="UP000032300"/>
    </source>
</evidence>
<dbReference type="GO" id="GO:0071111">
    <property type="term" value="F:cyclic-guanylate-specific phosphodiesterase activity"/>
    <property type="evidence" value="ECO:0007669"/>
    <property type="project" value="InterPro"/>
</dbReference>
<evidence type="ECO:0000259" key="1">
    <source>
        <dbReference type="PROSITE" id="PS50883"/>
    </source>
</evidence>
<dbReference type="Pfam" id="PF00563">
    <property type="entry name" value="EAL"/>
    <property type="match status" value="1"/>
</dbReference>
<dbReference type="AlphaFoldDB" id="A0A7U5HVL0"/>